<dbReference type="Gene3D" id="3.30.40.10">
    <property type="entry name" value="Zinc/RING finger domain, C3HC4 (zinc finger)"/>
    <property type="match status" value="1"/>
</dbReference>
<dbReference type="CDD" id="cd23130">
    <property type="entry name" value="RING-HC_EHV1-like"/>
    <property type="match status" value="1"/>
</dbReference>
<evidence type="ECO:0000256" key="3">
    <source>
        <dbReference type="ARBA" id="ARBA00022833"/>
    </source>
</evidence>
<comment type="caution">
    <text evidence="7">The sequence shown here is derived from an EMBL/GenBank/DDBJ whole genome shotgun (WGS) entry which is preliminary data.</text>
</comment>
<dbReference type="InterPro" id="IPR013083">
    <property type="entry name" value="Znf_RING/FYVE/PHD"/>
</dbReference>
<dbReference type="PROSITE" id="PS50089">
    <property type="entry name" value="ZF_RING_2"/>
    <property type="match status" value="1"/>
</dbReference>
<dbReference type="GO" id="GO:0008270">
    <property type="term" value="F:zinc ion binding"/>
    <property type="evidence" value="ECO:0007669"/>
    <property type="project" value="UniProtKB-KW"/>
</dbReference>
<protein>
    <recommendedName>
        <fullName evidence="6">RING-type domain-containing protein</fullName>
    </recommendedName>
</protein>
<feature type="domain" description="RING-type" evidence="6">
    <location>
        <begin position="5"/>
        <end position="44"/>
    </location>
</feature>
<dbReference type="InterPro" id="IPR017907">
    <property type="entry name" value="Znf_RING_CS"/>
</dbReference>
<evidence type="ECO:0000313" key="7">
    <source>
        <dbReference type="EMBL" id="TRZ09954.1"/>
    </source>
</evidence>
<dbReference type="Proteomes" id="UP000796761">
    <property type="component" value="Unassembled WGS sequence"/>
</dbReference>
<feature type="region of interest" description="Disordered" evidence="5">
    <location>
        <begin position="71"/>
        <end position="105"/>
    </location>
</feature>
<dbReference type="EMBL" id="SWJQ01000972">
    <property type="protein sequence ID" value="TRZ09954.1"/>
    <property type="molecule type" value="Genomic_DNA"/>
</dbReference>
<evidence type="ECO:0000256" key="4">
    <source>
        <dbReference type="PROSITE-ProRule" id="PRU00175"/>
    </source>
</evidence>
<keyword evidence="2 4" id="KW-0863">Zinc-finger</keyword>
<keyword evidence="8" id="KW-1185">Reference proteome</keyword>
<gene>
    <name evidence="7" type="ORF">HGM15179_017152</name>
</gene>
<feature type="compositionally biased region" description="Low complexity" evidence="5">
    <location>
        <begin position="199"/>
        <end position="219"/>
    </location>
</feature>
<feature type="compositionally biased region" description="Basic and acidic residues" evidence="5">
    <location>
        <begin position="314"/>
        <end position="323"/>
    </location>
</feature>
<accession>A0A8K1G1M6</accession>
<evidence type="ECO:0000313" key="8">
    <source>
        <dbReference type="Proteomes" id="UP000796761"/>
    </source>
</evidence>
<evidence type="ECO:0000256" key="5">
    <source>
        <dbReference type="SAM" id="MobiDB-lite"/>
    </source>
</evidence>
<dbReference type="InterPro" id="IPR001841">
    <property type="entry name" value="Znf_RING"/>
</dbReference>
<reference evidence="7" key="1">
    <citation type="submission" date="2019-04" db="EMBL/GenBank/DDBJ databases">
        <title>Genome assembly of Zosterops borbonicus 15179.</title>
        <authorList>
            <person name="Leroy T."/>
            <person name="Anselmetti Y."/>
            <person name="Tilak M.-K."/>
            <person name="Nabholz B."/>
        </authorList>
    </citation>
    <scope>NUCLEOTIDE SEQUENCE</scope>
    <source>
        <strain evidence="7">HGM_15179</strain>
        <tissue evidence="7">Muscle</tissue>
    </source>
</reference>
<evidence type="ECO:0000259" key="6">
    <source>
        <dbReference type="PROSITE" id="PS50089"/>
    </source>
</evidence>
<keyword evidence="3" id="KW-0862">Zinc</keyword>
<feature type="compositionally biased region" description="Low complexity" evidence="5">
    <location>
        <begin position="225"/>
        <end position="244"/>
    </location>
</feature>
<sequence>MCGNCAICQDTWDDVASTLPCGHQFCRRCILQWAQTNPSCPLCRRTMETVRFSDDAGDYLEIVITSPEQVPAAMSQAGGAPSGQDENSPHSPVLAHPSSPEETPARAVGGVLPEVWAQLFRQHRELLDPVRTWLNQRMEAIQRDQWWLARSTQSVILHALCVYGPEREIMIQSLQGILEEHAESLVQGTIDIIVRHCSSSSRNSSIPNSPSFPRLNSPSFPSPSSPSSSSSSSWTETQSSSPEVSTEEEEEAAATEATTAKGQSHPSALPVSPEQDQPQEEAGPSVQSTSLSPSGPTQGRCRSPGRPQRSLKRKAPDPEDSPHPCKRPPRQ</sequence>
<proteinExistence type="predicted"/>
<evidence type="ECO:0000256" key="2">
    <source>
        <dbReference type="ARBA" id="ARBA00022771"/>
    </source>
</evidence>
<feature type="region of interest" description="Disordered" evidence="5">
    <location>
        <begin position="199"/>
        <end position="331"/>
    </location>
</feature>
<dbReference type="SUPFAM" id="SSF57850">
    <property type="entry name" value="RING/U-box"/>
    <property type="match status" value="1"/>
</dbReference>
<dbReference type="PANTHER" id="PTHR15315">
    <property type="entry name" value="RING FINGER PROTEIN 41, 151"/>
    <property type="match status" value="1"/>
</dbReference>
<dbReference type="AlphaFoldDB" id="A0A8K1G1M6"/>
<organism evidence="7 8">
    <name type="scientific">Zosterops borbonicus</name>
    <dbReference type="NCBI Taxonomy" id="364589"/>
    <lineage>
        <taxon>Eukaryota</taxon>
        <taxon>Metazoa</taxon>
        <taxon>Chordata</taxon>
        <taxon>Craniata</taxon>
        <taxon>Vertebrata</taxon>
        <taxon>Euteleostomi</taxon>
        <taxon>Archelosauria</taxon>
        <taxon>Archosauria</taxon>
        <taxon>Dinosauria</taxon>
        <taxon>Saurischia</taxon>
        <taxon>Theropoda</taxon>
        <taxon>Coelurosauria</taxon>
        <taxon>Aves</taxon>
        <taxon>Neognathae</taxon>
        <taxon>Neoaves</taxon>
        <taxon>Telluraves</taxon>
        <taxon>Australaves</taxon>
        <taxon>Passeriformes</taxon>
        <taxon>Sylvioidea</taxon>
        <taxon>Zosteropidae</taxon>
        <taxon>Zosterops</taxon>
    </lineage>
</organism>
<dbReference type="Pfam" id="PF13639">
    <property type="entry name" value="zf-RING_2"/>
    <property type="match status" value="1"/>
</dbReference>
<dbReference type="SMART" id="SM00184">
    <property type="entry name" value="RING"/>
    <property type="match status" value="1"/>
</dbReference>
<dbReference type="PROSITE" id="PS00518">
    <property type="entry name" value="ZF_RING_1"/>
    <property type="match status" value="1"/>
</dbReference>
<name>A0A8K1G1M6_9PASS</name>
<dbReference type="PANTHER" id="PTHR15315:SF26">
    <property type="entry name" value="E3 UBIQUITIN-PROTEIN LIGASE NRDP1"/>
    <property type="match status" value="1"/>
</dbReference>
<keyword evidence="1" id="KW-0479">Metal-binding</keyword>
<feature type="compositionally biased region" description="Polar residues" evidence="5">
    <location>
        <begin position="285"/>
        <end position="297"/>
    </location>
</feature>
<dbReference type="OrthoDB" id="9217210at2759"/>
<evidence type="ECO:0000256" key="1">
    <source>
        <dbReference type="ARBA" id="ARBA00022723"/>
    </source>
</evidence>